<name>A0A9W8RMD4_9HYPO</name>
<reference evidence="2" key="1">
    <citation type="submission" date="2022-09" db="EMBL/GenBank/DDBJ databases">
        <title>Fusarium specimens isolated from Avocado Roots.</title>
        <authorList>
            <person name="Stajich J."/>
            <person name="Roper C."/>
            <person name="Heimlech-Rivalta G."/>
        </authorList>
    </citation>
    <scope>NUCLEOTIDE SEQUENCE</scope>
    <source>
        <strain evidence="2">CF00136</strain>
    </source>
</reference>
<keyword evidence="3" id="KW-1185">Reference proteome</keyword>
<dbReference type="Proteomes" id="UP001152049">
    <property type="component" value="Unassembled WGS sequence"/>
</dbReference>
<evidence type="ECO:0000256" key="1">
    <source>
        <dbReference type="SAM" id="MobiDB-lite"/>
    </source>
</evidence>
<evidence type="ECO:0000313" key="3">
    <source>
        <dbReference type="Proteomes" id="UP001152049"/>
    </source>
</evidence>
<organism evidence="2 3">
    <name type="scientific">Fusarium torreyae</name>
    <dbReference type="NCBI Taxonomy" id="1237075"/>
    <lineage>
        <taxon>Eukaryota</taxon>
        <taxon>Fungi</taxon>
        <taxon>Dikarya</taxon>
        <taxon>Ascomycota</taxon>
        <taxon>Pezizomycotina</taxon>
        <taxon>Sordariomycetes</taxon>
        <taxon>Hypocreomycetidae</taxon>
        <taxon>Hypocreales</taxon>
        <taxon>Nectriaceae</taxon>
        <taxon>Fusarium</taxon>
    </lineage>
</organism>
<accession>A0A9W8RMD4</accession>
<evidence type="ECO:0000313" key="2">
    <source>
        <dbReference type="EMBL" id="KAJ4244779.1"/>
    </source>
</evidence>
<gene>
    <name evidence="2" type="ORF">NW762_014356</name>
</gene>
<comment type="caution">
    <text evidence="2">The sequence shown here is derived from an EMBL/GenBank/DDBJ whole genome shotgun (WGS) entry which is preliminary data.</text>
</comment>
<dbReference type="EMBL" id="JAOQAZ010000049">
    <property type="protein sequence ID" value="KAJ4244779.1"/>
    <property type="molecule type" value="Genomic_DNA"/>
</dbReference>
<sequence>MVESSKAAAKNLESGENRSFSTPSPKPKEWAKQSPVATLQTRTLSSSIPDAMTLESGENASVFIFLIWKFELPARTAMNFEFIEKMTSWIRFFR</sequence>
<dbReference type="AlphaFoldDB" id="A0A9W8RMD4"/>
<protein>
    <submittedName>
        <fullName evidence="2">Uncharacterized protein</fullName>
    </submittedName>
</protein>
<proteinExistence type="predicted"/>
<feature type="region of interest" description="Disordered" evidence="1">
    <location>
        <begin position="1"/>
        <end position="38"/>
    </location>
</feature>